<organism evidence="12 13">
    <name type="scientific">Candidatus Doudnabacteria bacterium RIFCSPHIGHO2_01_FULL_49_9</name>
    <dbReference type="NCBI Taxonomy" id="1817827"/>
    <lineage>
        <taxon>Bacteria</taxon>
        <taxon>Candidatus Doudnaibacteriota</taxon>
    </lineage>
</organism>
<reference evidence="12 13" key="1">
    <citation type="journal article" date="2016" name="Nat. Commun.">
        <title>Thousands of microbial genomes shed light on interconnected biogeochemical processes in an aquifer system.</title>
        <authorList>
            <person name="Anantharaman K."/>
            <person name="Brown C.T."/>
            <person name="Hug L.A."/>
            <person name="Sharon I."/>
            <person name="Castelle C.J."/>
            <person name="Probst A.J."/>
            <person name="Thomas B.C."/>
            <person name="Singh A."/>
            <person name="Wilkins M.J."/>
            <person name="Karaoz U."/>
            <person name="Brodie E.L."/>
            <person name="Williams K.H."/>
            <person name="Hubbard S.S."/>
            <person name="Banfield J.F."/>
        </authorList>
    </citation>
    <scope>NUCLEOTIDE SEQUENCE [LARGE SCALE GENOMIC DNA]</scope>
</reference>
<dbReference type="EMBL" id="MFEN01000010">
    <property type="protein sequence ID" value="OGE84480.1"/>
    <property type="molecule type" value="Genomic_DNA"/>
</dbReference>
<dbReference type="SMART" id="SM00434">
    <property type="entry name" value="TOP4c"/>
    <property type="match status" value="1"/>
</dbReference>
<dbReference type="InterPro" id="IPR005743">
    <property type="entry name" value="GyrA"/>
</dbReference>
<dbReference type="CDD" id="cd00187">
    <property type="entry name" value="TOP4c"/>
    <property type="match status" value="1"/>
</dbReference>
<feature type="short sequence motif" description="GyrA-box" evidence="9">
    <location>
        <begin position="523"/>
        <end position="529"/>
    </location>
</feature>
<dbReference type="GO" id="GO:0005694">
    <property type="term" value="C:chromosome"/>
    <property type="evidence" value="ECO:0007669"/>
    <property type="project" value="InterPro"/>
</dbReference>
<dbReference type="Gene3D" id="2.120.10.90">
    <property type="entry name" value="DNA gyrase/topoisomerase IV, subunit A, C-terminal"/>
    <property type="match status" value="1"/>
</dbReference>
<protein>
    <recommendedName>
        <fullName evidence="9">DNA gyrase subunit A</fullName>
        <ecNumber evidence="9">5.6.2.2</ecNumber>
    </recommendedName>
</protein>
<dbReference type="InterPro" id="IPR013760">
    <property type="entry name" value="Topo_IIA-like_dom_sf"/>
</dbReference>
<dbReference type="Gene3D" id="3.90.199.10">
    <property type="entry name" value="Topoisomerase II, domain 5"/>
    <property type="match status" value="1"/>
</dbReference>
<dbReference type="SUPFAM" id="SSF101904">
    <property type="entry name" value="GyrA/ParC C-terminal domain-like"/>
    <property type="match status" value="1"/>
</dbReference>
<dbReference type="PROSITE" id="PS52040">
    <property type="entry name" value="TOPO_IIA"/>
    <property type="match status" value="1"/>
</dbReference>
<evidence type="ECO:0000256" key="7">
    <source>
        <dbReference type="ARBA" id="ARBA00023235"/>
    </source>
</evidence>
<dbReference type="PANTHER" id="PTHR43493">
    <property type="entry name" value="DNA GYRASE/TOPOISOMERASE SUBUNIT A"/>
    <property type="match status" value="1"/>
</dbReference>
<dbReference type="GO" id="GO:0034335">
    <property type="term" value="F:DNA negative supercoiling activity"/>
    <property type="evidence" value="ECO:0007669"/>
    <property type="project" value="UniProtKB-ARBA"/>
</dbReference>
<keyword evidence="7 9" id="KW-0413">Isomerase</keyword>
<dbReference type="InterPro" id="IPR013758">
    <property type="entry name" value="Topo_IIA_A/C_ab"/>
</dbReference>
<accession>A0A1F5P4F7</accession>
<dbReference type="Gene3D" id="1.10.268.10">
    <property type="entry name" value="Topoisomerase, domain 3"/>
    <property type="match status" value="1"/>
</dbReference>
<dbReference type="EC" id="5.6.2.2" evidence="9"/>
<evidence type="ECO:0000256" key="8">
    <source>
        <dbReference type="ARBA" id="ARBA00063644"/>
    </source>
</evidence>
<dbReference type="InterPro" id="IPR002205">
    <property type="entry name" value="Topo_IIA_dom_A"/>
</dbReference>
<dbReference type="GO" id="GO:0003677">
    <property type="term" value="F:DNA binding"/>
    <property type="evidence" value="ECO:0007669"/>
    <property type="project" value="UniProtKB-UniRule"/>
</dbReference>
<feature type="active site" description="O-(5'-phospho-DNA)-tyrosine intermediate" evidence="9 10">
    <location>
        <position position="118"/>
    </location>
</feature>
<keyword evidence="9" id="KW-0963">Cytoplasm</keyword>
<dbReference type="GO" id="GO:0006265">
    <property type="term" value="P:DNA topological change"/>
    <property type="evidence" value="ECO:0007669"/>
    <property type="project" value="UniProtKB-UniRule"/>
</dbReference>
<dbReference type="GO" id="GO:0006261">
    <property type="term" value="P:DNA-templated DNA replication"/>
    <property type="evidence" value="ECO:0007669"/>
    <property type="project" value="UniProtKB-UniRule"/>
</dbReference>
<dbReference type="PANTHER" id="PTHR43493:SF5">
    <property type="entry name" value="DNA GYRASE SUBUNIT A, CHLOROPLASTIC_MITOCHONDRIAL"/>
    <property type="match status" value="1"/>
</dbReference>
<dbReference type="FunFam" id="3.30.1360.40:FF:000002">
    <property type="entry name" value="DNA gyrase subunit A"/>
    <property type="match status" value="1"/>
</dbReference>
<dbReference type="Pfam" id="PF00521">
    <property type="entry name" value="DNA_topoisoIV"/>
    <property type="match status" value="1"/>
</dbReference>
<comment type="subunit">
    <text evidence="8">Heterotetramer composed of ParC and ParE.</text>
</comment>
<keyword evidence="4 9" id="KW-0067">ATP-binding</keyword>
<dbReference type="NCBIfam" id="TIGR01063">
    <property type="entry name" value="gyrA"/>
    <property type="match status" value="1"/>
</dbReference>
<dbReference type="GO" id="GO:0005737">
    <property type="term" value="C:cytoplasm"/>
    <property type="evidence" value="ECO:0007669"/>
    <property type="project" value="UniProtKB-SubCell"/>
</dbReference>
<evidence type="ECO:0000256" key="4">
    <source>
        <dbReference type="ARBA" id="ARBA00022840"/>
    </source>
</evidence>
<keyword evidence="3 9" id="KW-0547">Nucleotide-binding</keyword>
<sequence>MGYIKPRPIEDEMQESYLDYAMSVIVSRALPDVRDGLKPVHRRVLYAMNELGLAPSARYRKSATVVGEVLGKYHPHGDVAVYDSLVRLAQDFSMRYPLVDGQGNFGSLDGDAPAAMRYSECRLAPMSLELLADLDKNTVNFMDNYDATKQEPSVLPAKLPNLLLNGTLGIAVGMATDIPPHNLGEVVNATVALIDNPKLTSEDLMEHVTGPDFPTGGIIYDWQAIKAAYATGKGSIVVRAKTDIVEAGDGSYHIIVTEIPYRVNKATLLEKFAELVGEKKIEGIRDLRDESDKDGVRIVIELKKDAIPNKILNQLFNYSQLQDTFHLNTLALVDGIDPRVLNLKMILEYYITHRREVVTRRTRFDLEKAKDRAHILEGLKKALDHIDAIIKTIKQSFTREEAHGALIKKFKFSDKQSTAILEMRLSALAGLERKKIDDELAEKRRVIAELEDLLKHPKKIDGLIKKEILELKEKFGDARRTKLIKNPIGEFRVEDLIANEEAIIVVTKSGYVKRLPSDTYRKQGRGGKGVIGITTKDEDVVEKMLLAETHDDILFFSSKGRVFQTKVYELPETSRTAKGQALVNFLNLGPGETATAVLTFGKQEEGKYKYMFMGTRAGTVKKTSIEEFIKVRRSGLIAMKMRPGDELKWVHLTSGNDEIMMTTASGQTIRYRETQVRDMGRNASGVRGLRLRKGDEVMSVDIIEKSADPKNLQVLVVSEFGLGKKTNLSEYKIQGRGGSGIKTMNITKKTGNICVMRIVSRAEEADLVVISKAGQTLRTALGTISTLGRATQGVRVIRLAEKDSLASATIV</sequence>
<comment type="similarity">
    <text evidence="2 9">Belongs to the type II topoisomerase GyrA/ParC subunit family.</text>
</comment>
<evidence type="ECO:0000256" key="3">
    <source>
        <dbReference type="ARBA" id="ARBA00022741"/>
    </source>
</evidence>
<dbReference type="FunFam" id="3.90.199.10:FF:000001">
    <property type="entry name" value="DNA gyrase subunit A"/>
    <property type="match status" value="1"/>
</dbReference>
<dbReference type="NCBIfam" id="NF004044">
    <property type="entry name" value="PRK05561.1"/>
    <property type="match status" value="1"/>
</dbReference>
<keyword evidence="5 9" id="KW-0799">Topoisomerase</keyword>
<proteinExistence type="inferred from homology"/>
<comment type="subcellular location">
    <subcellularLocation>
        <location evidence="9">Cytoplasm</location>
    </subcellularLocation>
</comment>
<evidence type="ECO:0000256" key="1">
    <source>
        <dbReference type="ARBA" id="ARBA00000185"/>
    </source>
</evidence>
<evidence type="ECO:0000313" key="13">
    <source>
        <dbReference type="Proteomes" id="UP000176339"/>
    </source>
</evidence>
<dbReference type="FunFam" id="2.120.10.90:FF:000005">
    <property type="entry name" value="DNA topoisomerase 4 subunit A"/>
    <property type="match status" value="1"/>
</dbReference>
<evidence type="ECO:0000256" key="6">
    <source>
        <dbReference type="ARBA" id="ARBA00023125"/>
    </source>
</evidence>
<dbReference type="InterPro" id="IPR050220">
    <property type="entry name" value="Type_II_DNA_Topoisomerases"/>
</dbReference>
<dbReference type="InterPro" id="IPR035516">
    <property type="entry name" value="Gyrase/topoIV_suA_C"/>
</dbReference>
<dbReference type="HAMAP" id="MF_01897">
    <property type="entry name" value="GyrA"/>
    <property type="match status" value="1"/>
</dbReference>
<dbReference type="GO" id="GO:0009330">
    <property type="term" value="C:DNA topoisomerase type II (double strand cut, ATP-hydrolyzing) complex"/>
    <property type="evidence" value="ECO:0007669"/>
    <property type="project" value="TreeGrafter"/>
</dbReference>
<comment type="subunit">
    <text evidence="9">Heterotetramer, composed of two GyrA and two GyrB chains. In the heterotetramer, GyrA contains the active site tyrosine that forms a transient covalent intermediate with DNA, while GyrB binds cofactors and catalyzes ATP hydrolysis.</text>
</comment>
<name>A0A1F5P4F7_9BACT</name>
<evidence type="ECO:0000256" key="10">
    <source>
        <dbReference type="PROSITE-ProRule" id="PRU01384"/>
    </source>
</evidence>
<dbReference type="SUPFAM" id="SSF56719">
    <property type="entry name" value="Type II DNA topoisomerase"/>
    <property type="match status" value="1"/>
</dbReference>
<gene>
    <name evidence="9" type="primary">gyrA</name>
    <name evidence="12" type="ORF">A2846_01005</name>
</gene>
<evidence type="ECO:0000256" key="5">
    <source>
        <dbReference type="ARBA" id="ARBA00023029"/>
    </source>
</evidence>
<dbReference type="FunFam" id="1.10.268.10:FF:000001">
    <property type="entry name" value="DNA gyrase subunit A"/>
    <property type="match status" value="1"/>
</dbReference>
<dbReference type="GO" id="GO:0005524">
    <property type="term" value="F:ATP binding"/>
    <property type="evidence" value="ECO:0007669"/>
    <property type="project" value="UniProtKB-UniRule"/>
</dbReference>
<comment type="catalytic activity">
    <reaction evidence="1 9 10">
        <text>ATP-dependent breakage, passage and rejoining of double-stranded DNA.</text>
        <dbReference type="EC" id="5.6.2.2"/>
    </reaction>
</comment>
<dbReference type="Gene3D" id="3.30.1360.40">
    <property type="match status" value="1"/>
</dbReference>
<dbReference type="AlphaFoldDB" id="A0A1F5P4F7"/>
<dbReference type="Pfam" id="PF03989">
    <property type="entry name" value="DNA_gyraseA_C"/>
    <property type="match status" value="6"/>
</dbReference>
<dbReference type="Proteomes" id="UP000176339">
    <property type="component" value="Unassembled WGS sequence"/>
</dbReference>
<dbReference type="InterPro" id="IPR006691">
    <property type="entry name" value="GyrA/parC_rep"/>
</dbReference>
<evidence type="ECO:0000256" key="9">
    <source>
        <dbReference type="HAMAP-Rule" id="MF_01897"/>
    </source>
</evidence>
<comment type="function">
    <text evidence="9">A type II topoisomerase that negatively supercoils closed circular double-stranded (ds) DNA in an ATP-dependent manner to modulate DNA topology and maintain chromosomes in an underwound state. Negative supercoiling favors strand separation, and DNA replication, transcription, recombination and repair, all of which involve strand separation. Also able to catalyze the interconversion of other topological isomers of dsDNA rings, including catenanes and knotted rings. Type II topoisomerases break and join 2 DNA strands simultaneously in an ATP-dependent manner.</text>
</comment>
<feature type="domain" description="Topo IIA-type catalytic" evidence="11">
    <location>
        <begin position="30"/>
        <end position="496"/>
    </location>
</feature>
<evidence type="ECO:0000256" key="2">
    <source>
        <dbReference type="ARBA" id="ARBA00008263"/>
    </source>
</evidence>
<evidence type="ECO:0000259" key="11">
    <source>
        <dbReference type="PROSITE" id="PS52040"/>
    </source>
</evidence>
<dbReference type="NCBIfam" id="NF004043">
    <property type="entry name" value="PRK05560.1"/>
    <property type="match status" value="1"/>
</dbReference>
<comment type="miscellaneous">
    <text evidence="9">Few gyrases are as efficient as E.coli at forming negative supercoils. Not all organisms have 2 type II topoisomerases; in organisms with a single type II topoisomerase this enzyme also has to decatenate newly replicated chromosomes.</text>
</comment>
<keyword evidence="6 9" id="KW-0238">DNA-binding</keyword>
<evidence type="ECO:0000313" key="12">
    <source>
        <dbReference type="EMBL" id="OGE84480.1"/>
    </source>
</evidence>
<dbReference type="InterPro" id="IPR013757">
    <property type="entry name" value="Topo_IIA_A_a_sf"/>
</dbReference>
<comment type="caution">
    <text evidence="12">The sequence shown here is derived from an EMBL/GenBank/DDBJ whole genome shotgun (WGS) entry which is preliminary data.</text>
</comment>